<feature type="non-terminal residue" evidence="1">
    <location>
        <position position="1"/>
    </location>
</feature>
<evidence type="ECO:0000313" key="1">
    <source>
        <dbReference type="EMBL" id="MCY9764621.1"/>
    </source>
</evidence>
<organism evidence="1 2">
    <name type="scientific">Paenibacillus alvei</name>
    <name type="common">Bacillus alvei</name>
    <dbReference type="NCBI Taxonomy" id="44250"/>
    <lineage>
        <taxon>Bacteria</taxon>
        <taxon>Bacillati</taxon>
        <taxon>Bacillota</taxon>
        <taxon>Bacilli</taxon>
        <taxon>Bacillales</taxon>
        <taxon>Paenibacillaceae</taxon>
        <taxon>Paenibacillus</taxon>
    </lineage>
</organism>
<dbReference type="NCBIfam" id="NF012201">
    <property type="entry name" value="WIAG-tail"/>
    <property type="match status" value="1"/>
</dbReference>
<keyword evidence="2" id="KW-1185">Reference proteome</keyword>
<dbReference type="EMBL" id="JAMDNP010000093">
    <property type="protein sequence ID" value="MCY9764621.1"/>
    <property type="molecule type" value="Genomic_DNA"/>
</dbReference>
<dbReference type="Proteomes" id="UP001527181">
    <property type="component" value="Unassembled WGS sequence"/>
</dbReference>
<dbReference type="RefSeq" id="WP_268641216.1">
    <property type="nucleotide sequence ID" value="NZ_JAMDNP010000093.1"/>
</dbReference>
<reference evidence="1 2" key="1">
    <citation type="submission" date="2022-05" db="EMBL/GenBank/DDBJ databases">
        <title>Genome Sequencing of Bee-Associated Microbes.</title>
        <authorList>
            <person name="Dunlap C."/>
        </authorList>
    </citation>
    <scope>NUCLEOTIDE SEQUENCE [LARGE SCALE GENOMIC DNA]</scope>
    <source>
        <strain evidence="1 2">NRRL B-04010</strain>
    </source>
</reference>
<name>A0ABT4H6L5_PAEAL</name>
<sequence>HPQHLAEGAVHPQHLAEGAVHPHHLAVESVQQHHIAPHAVSGSHIQAQSIERDHLASGVISVEHLDEELFLMLSETWDSKISEQPLIGSADITPGVITTEHCAFTPIRASSTHTAALQQFGTVPFSFRDLDEMIELRISFDEPYQNENYVLVAMTNHSACYAVMKSQSTDHAIIEIMRTRISPHPNGLVSWIAIG</sequence>
<evidence type="ECO:0000313" key="2">
    <source>
        <dbReference type="Proteomes" id="UP001527181"/>
    </source>
</evidence>
<accession>A0ABT4H6L5</accession>
<proteinExistence type="predicted"/>
<comment type="caution">
    <text evidence="1">The sequence shown here is derived from an EMBL/GenBank/DDBJ whole genome shotgun (WGS) entry which is preliminary data.</text>
</comment>
<gene>
    <name evidence="1" type="ORF">M5X12_29430</name>
</gene>
<protein>
    <submittedName>
        <fullName evidence="1">WIAG-tail domain</fullName>
    </submittedName>
</protein>